<gene>
    <name evidence="2" type="ORF">PCOR1329_LOCUS17476</name>
</gene>
<feature type="region of interest" description="Disordered" evidence="1">
    <location>
        <begin position="1"/>
        <end position="50"/>
    </location>
</feature>
<feature type="region of interest" description="Disordered" evidence="1">
    <location>
        <begin position="57"/>
        <end position="76"/>
    </location>
</feature>
<organism evidence="2 3">
    <name type="scientific">Prorocentrum cordatum</name>
    <dbReference type="NCBI Taxonomy" id="2364126"/>
    <lineage>
        <taxon>Eukaryota</taxon>
        <taxon>Sar</taxon>
        <taxon>Alveolata</taxon>
        <taxon>Dinophyceae</taxon>
        <taxon>Prorocentrales</taxon>
        <taxon>Prorocentraceae</taxon>
        <taxon>Prorocentrum</taxon>
    </lineage>
</organism>
<feature type="non-terminal residue" evidence="2">
    <location>
        <position position="1"/>
    </location>
</feature>
<name>A0ABN9R7X5_9DINO</name>
<proteinExistence type="predicted"/>
<evidence type="ECO:0000313" key="2">
    <source>
        <dbReference type="EMBL" id="CAK0813612.1"/>
    </source>
</evidence>
<keyword evidence="3" id="KW-1185">Reference proteome</keyword>
<reference evidence="2" key="1">
    <citation type="submission" date="2023-10" db="EMBL/GenBank/DDBJ databases">
        <authorList>
            <person name="Chen Y."/>
            <person name="Shah S."/>
            <person name="Dougan E. K."/>
            <person name="Thang M."/>
            <person name="Chan C."/>
        </authorList>
    </citation>
    <scope>NUCLEOTIDE SEQUENCE [LARGE SCALE GENOMIC DNA]</scope>
</reference>
<feature type="compositionally biased region" description="Basic and acidic residues" evidence="1">
    <location>
        <begin position="108"/>
        <end position="122"/>
    </location>
</feature>
<evidence type="ECO:0000256" key="1">
    <source>
        <dbReference type="SAM" id="MobiDB-lite"/>
    </source>
</evidence>
<accession>A0ABN9R7X5</accession>
<dbReference type="EMBL" id="CAUYUJ010005431">
    <property type="protein sequence ID" value="CAK0813612.1"/>
    <property type="molecule type" value="Genomic_DNA"/>
</dbReference>
<feature type="region of interest" description="Disordered" evidence="1">
    <location>
        <begin position="101"/>
        <end position="136"/>
    </location>
</feature>
<dbReference type="Proteomes" id="UP001189429">
    <property type="component" value="Unassembled WGS sequence"/>
</dbReference>
<feature type="compositionally biased region" description="Acidic residues" evidence="1">
    <location>
        <begin position="1"/>
        <end position="12"/>
    </location>
</feature>
<comment type="caution">
    <text evidence="2">The sequence shown here is derived from an EMBL/GenBank/DDBJ whole genome shotgun (WGS) entry which is preliminary data.</text>
</comment>
<protein>
    <submittedName>
        <fullName evidence="2">Uncharacterized protein</fullName>
    </submittedName>
</protein>
<evidence type="ECO:0000313" key="3">
    <source>
        <dbReference type="Proteomes" id="UP001189429"/>
    </source>
</evidence>
<sequence length="296" mass="32711">EEEEEEEEEEGEAALPPLGQGERPTARGPRAPCRSLARAAPRGPSWPVRPYEVARLRRKGAGSARSDARKGQTGTVPRRYIGCKSNVCTIKLQLQMGRCTHLPGHARPRQEAHKVDDPEEQRQQVAKEGAERGMQRHTSLLPRARGAGADGPSGSASPLWPSWQLWTLEVARLRWKDLGSATYSFRGSGRSSSVTMNAMANVSFAKSIAEPELINTRGVYAKTRSMHTALITKLMMKRGRTVAQPMLMRPFLSYSTRFVSRAPSSGLPLSEITERCDSVHISALVLSMHIHQPQRS</sequence>